<dbReference type="InterPro" id="IPR023346">
    <property type="entry name" value="Lysozyme-like_dom_sf"/>
</dbReference>
<dbReference type="EMBL" id="FNJL01000028">
    <property type="protein sequence ID" value="SDP81105.1"/>
    <property type="molecule type" value="Genomic_DNA"/>
</dbReference>
<dbReference type="SUPFAM" id="SSF53955">
    <property type="entry name" value="Lysozyme-like"/>
    <property type="match status" value="1"/>
</dbReference>
<reference evidence="3" key="1">
    <citation type="submission" date="2016-10" db="EMBL/GenBank/DDBJ databases">
        <authorList>
            <person name="Varghese N."/>
            <person name="Submissions S."/>
        </authorList>
    </citation>
    <scope>NUCLEOTIDE SEQUENCE [LARGE SCALE GENOMIC DNA]</scope>
    <source>
        <strain evidence="3">DSM 17101</strain>
    </source>
</reference>
<dbReference type="AlphaFoldDB" id="A0A1H0VSF3"/>
<sequence>MIRWLLALVGVLGVAAFAARRPAVASAGDMGGLVFAPWSEVPGSGAAMPDEPDQQTNFFEDVMVAINPTTYAPAAVPPDVAQINRRAFLDMIAWAEGTTGDDGYRTLFGGGKFDSFADHPRIYVPFRNTSSSAAGRYQILARTWDGLRAKLGLPDFGPDSQDAAALELIRERGALNDVDAGRVSAAIAKVAKVWASLPGAGYSQPERSLMALMGVYQQAGGNLA</sequence>
<evidence type="ECO:0000313" key="2">
    <source>
        <dbReference type="EMBL" id="SDP81105.1"/>
    </source>
</evidence>
<evidence type="ECO:0000256" key="1">
    <source>
        <dbReference type="SAM" id="SignalP"/>
    </source>
</evidence>
<feature type="signal peptide" evidence="1">
    <location>
        <begin position="1"/>
        <end position="18"/>
    </location>
</feature>
<name>A0A1H0VSF3_9BURK</name>
<dbReference type="RefSeq" id="WP_353615684.1">
    <property type="nucleotide sequence ID" value="NZ_CP028290.1"/>
</dbReference>
<dbReference type="CDD" id="cd00736">
    <property type="entry name" value="lambda_lys-like"/>
    <property type="match status" value="1"/>
</dbReference>
<protein>
    <submittedName>
        <fullName evidence="2">Lysozyme</fullName>
    </submittedName>
</protein>
<dbReference type="Gene3D" id="1.10.530.10">
    <property type="match status" value="1"/>
</dbReference>
<keyword evidence="3" id="KW-1185">Reference proteome</keyword>
<feature type="chain" id="PRO_5011569667" evidence="1">
    <location>
        <begin position="19"/>
        <end position="224"/>
    </location>
</feature>
<proteinExistence type="predicted"/>
<dbReference type="Proteomes" id="UP000199317">
    <property type="component" value="Unassembled WGS sequence"/>
</dbReference>
<gene>
    <name evidence="2" type="ORF">SAMN04489708_12831</name>
</gene>
<keyword evidence="1" id="KW-0732">Signal</keyword>
<evidence type="ECO:0000313" key="3">
    <source>
        <dbReference type="Proteomes" id="UP000199317"/>
    </source>
</evidence>
<accession>A0A1H0VSF3</accession>
<organism evidence="2 3">
    <name type="scientific">Paracidovorax cattleyae</name>
    <dbReference type="NCBI Taxonomy" id="80868"/>
    <lineage>
        <taxon>Bacteria</taxon>
        <taxon>Pseudomonadati</taxon>
        <taxon>Pseudomonadota</taxon>
        <taxon>Betaproteobacteria</taxon>
        <taxon>Burkholderiales</taxon>
        <taxon>Comamonadaceae</taxon>
        <taxon>Paracidovorax</taxon>
    </lineage>
</organism>